<gene>
    <name evidence="1" type="ORF">psyc5s11_37540</name>
</gene>
<dbReference type="EMBL" id="AP024849">
    <property type="protein sequence ID" value="BCZ47687.1"/>
    <property type="molecule type" value="Genomic_DNA"/>
</dbReference>
<accession>A0ABM7T6P5</accession>
<keyword evidence="2" id="KW-1185">Reference proteome</keyword>
<sequence>MKVSGDEDLEHFDIYALKIYSNNRYIPIAIKSKNPKIVGRLPGRKLLNIDPINKEQASVRVHIKFIIIADKGGIRILEVP</sequence>
<protein>
    <submittedName>
        <fullName evidence="1">Uncharacterized protein</fullName>
    </submittedName>
</protein>
<organism evidence="1 2">
    <name type="scientific">Clostridium gelidum</name>
    <dbReference type="NCBI Taxonomy" id="704125"/>
    <lineage>
        <taxon>Bacteria</taxon>
        <taxon>Bacillati</taxon>
        <taxon>Bacillota</taxon>
        <taxon>Clostridia</taxon>
        <taxon>Eubacteriales</taxon>
        <taxon>Clostridiaceae</taxon>
        <taxon>Clostridium</taxon>
    </lineage>
</organism>
<name>A0ABM7T6P5_9CLOT</name>
<evidence type="ECO:0000313" key="1">
    <source>
        <dbReference type="EMBL" id="BCZ47687.1"/>
    </source>
</evidence>
<dbReference type="Proteomes" id="UP000824633">
    <property type="component" value="Chromosome"/>
</dbReference>
<reference evidence="2" key="1">
    <citation type="submission" date="2021-07" db="EMBL/GenBank/DDBJ databases">
        <title>Complete genome sequencing of a Clostridium isolate.</title>
        <authorList>
            <person name="Ueki A."/>
            <person name="Tonouchi A."/>
        </authorList>
    </citation>
    <scope>NUCLEOTIDE SEQUENCE [LARGE SCALE GENOMIC DNA]</scope>
    <source>
        <strain evidence="2">C5S11</strain>
    </source>
</reference>
<evidence type="ECO:0000313" key="2">
    <source>
        <dbReference type="Proteomes" id="UP000824633"/>
    </source>
</evidence>
<proteinExistence type="predicted"/>